<dbReference type="PROSITE" id="PS01040">
    <property type="entry name" value="SBP_BACTERIAL_5"/>
    <property type="match status" value="1"/>
</dbReference>
<evidence type="ECO:0000256" key="4">
    <source>
        <dbReference type="SAM" id="SignalP"/>
    </source>
</evidence>
<gene>
    <name evidence="6" type="ORF">MXMO3_01026</name>
</gene>
<accession>A0A2R4MC08</accession>
<dbReference type="EMBL" id="CP021330">
    <property type="protein sequence ID" value="AVX03557.1"/>
    <property type="molecule type" value="Genomic_DNA"/>
</dbReference>
<dbReference type="GO" id="GO:0030288">
    <property type="term" value="C:outer membrane-bounded periplasmic space"/>
    <property type="evidence" value="ECO:0007669"/>
    <property type="project" value="TreeGrafter"/>
</dbReference>
<dbReference type="AlphaFoldDB" id="A0A2R4MC08"/>
<dbReference type="PANTHER" id="PTHR30290:SF38">
    <property type="entry name" value="D,D-DIPEPTIDE-BINDING PERIPLASMIC PROTEIN DDPA-RELATED"/>
    <property type="match status" value="1"/>
</dbReference>
<organism evidence="6 7">
    <name type="scientific">Maritalea myrionectae</name>
    <dbReference type="NCBI Taxonomy" id="454601"/>
    <lineage>
        <taxon>Bacteria</taxon>
        <taxon>Pseudomonadati</taxon>
        <taxon>Pseudomonadota</taxon>
        <taxon>Alphaproteobacteria</taxon>
        <taxon>Hyphomicrobiales</taxon>
        <taxon>Devosiaceae</taxon>
        <taxon>Maritalea</taxon>
    </lineage>
</organism>
<dbReference type="InterPro" id="IPR030678">
    <property type="entry name" value="Peptide/Ni-bd"/>
</dbReference>
<dbReference type="Gene3D" id="3.40.190.10">
    <property type="entry name" value="Periplasmic binding protein-like II"/>
    <property type="match status" value="1"/>
</dbReference>
<dbReference type="RefSeq" id="WP_027834780.1">
    <property type="nucleotide sequence ID" value="NZ_CP021330.1"/>
</dbReference>
<dbReference type="Gene3D" id="3.90.76.10">
    <property type="entry name" value="Dipeptide-binding Protein, Domain 1"/>
    <property type="match status" value="1"/>
</dbReference>
<dbReference type="Pfam" id="PF00496">
    <property type="entry name" value="SBP_bac_5"/>
    <property type="match status" value="1"/>
</dbReference>
<evidence type="ECO:0000313" key="6">
    <source>
        <dbReference type="EMBL" id="AVX03557.1"/>
    </source>
</evidence>
<evidence type="ECO:0000256" key="2">
    <source>
        <dbReference type="ARBA" id="ARBA00005695"/>
    </source>
</evidence>
<evidence type="ECO:0000259" key="5">
    <source>
        <dbReference type="Pfam" id="PF00496"/>
    </source>
</evidence>
<dbReference type="KEGG" id="mmyr:MXMO3_01026"/>
<dbReference type="GO" id="GO:0043190">
    <property type="term" value="C:ATP-binding cassette (ABC) transporter complex"/>
    <property type="evidence" value="ECO:0007669"/>
    <property type="project" value="InterPro"/>
</dbReference>
<sequence length="551" mass="61699">MRRSMILSAVTAALMAGTSVAQAEDVILTAVPHQTTAFAEVYNPFNQTSDVRSVRDFMFEQLVVFNRIQGGKAEYRLAESFDYSEDLSSVTFKIRDGVKWSDGETLDANDVYFTFNLIKEHPALDTRALWEKIDSVELVDDQHVKVNYKEPSTGLIFDVARIHTVPEHIWADIEDPVSFTNPDPVGSGPLTEIRRFTPQEYVQCRNPYYFQAEDLDVDCMRFPQIATNDQTLTAAAKGELDWFGSFLPDIEKTYVAKDPENHKYWFPGGSLVIFNLNMNASAEGNKEAFNDVDFRRAFSMAMDRQAMVDIAGYGYPTINKYPSGLGRGYHAWNNPEADAQYGKYTEYDVEAAAALLDGAGYKDVDGDGFLDTPSGKPIQFDLIVPNGWTDWVNTVQLAVEGLNEAGINASVSTPEAAAWTQQLLDGSYQGAINALVVGVTPHMAFDTFHSSKAMTSRFSVTGYTNEELDKLLDGFFKTANADEQREIMDEIQMILSKDMPHIPVFNNPYWYQYNTARFEGFFSADNAQAVPTVHDGNPERILHLLSIKPKS</sequence>
<feature type="signal peptide" evidence="4">
    <location>
        <begin position="1"/>
        <end position="23"/>
    </location>
</feature>
<dbReference type="STRING" id="1122213.GCA_000423365_01770"/>
<proteinExistence type="inferred from homology"/>
<reference evidence="6 7" key="1">
    <citation type="submission" date="2017-05" db="EMBL/GenBank/DDBJ databases">
        <title>Genome Analysis of Maritalea myrionectae HL2708#5.</title>
        <authorList>
            <consortium name="Cotde Inc.-PKNU"/>
            <person name="Jang D."/>
            <person name="Oh H.-M."/>
        </authorList>
    </citation>
    <scope>NUCLEOTIDE SEQUENCE [LARGE SCALE GENOMIC DNA]</scope>
    <source>
        <strain evidence="6 7">HL2708#5</strain>
    </source>
</reference>
<dbReference type="InterPro" id="IPR023765">
    <property type="entry name" value="SBP_5_CS"/>
</dbReference>
<dbReference type="CDD" id="cd08509">
    <property type="entry name" value="PBP2_TmCBP_oligosaccharides_like"/>
    <property type="match status" value="1"/>
</dbReference>
<feature type="domain" description="Solute-binding protein family 5" evidence="5">
    <location>
        <begin position="74"/>
        <end position="445"/>
    </location>
</feature>
<dbReference type="SUPFAM" id="SSF53850">
    <property type="entry name" value="Periplasmic binding protein-like II"/>
    <property type="match status" value="1"/>
</dbReference>
<dbReference type="GO" id="GO:1904680">
    <property type="term" value="F:peptide transmembrane transporter activity"/>
    <property type="evidence" value="ECO:0007669"/>
    <property type="project" value="TreeGrafter"/>
</dbReference>
<dbReference type="Gene3D" id="3.10.105.10">
    <property type="entry name" value="Dipeptide-binding Protein, Domain 3"/>
    <property type="match status" value="1"/>
</dbReference>
<dbReference type="GO" id="GO:0042938">
    <property type="term" value="P:dipeptide transport"/>
    <property type="evidence" value="ECO:0007669"/>
    <property type="project" value="TreeGrafter"/>
</dbReference>
<name>A0A2R4MC08_9HYPH</name>
<dbReference type="InterPro" id="IPR000914">
    <property type="entry name" value="SBP_5_dom"/>
</dbReference>
<dbReference type="Proteomes" id="UP000258927">
    <property type="component" value="Chromosome"/>
</dbReference>
<keyword evidence="7" id="KW-1185">Reference proteome</keyword>
<protein>
    <recommendedName>
        <fullName evidence="5">Solute-binding protein family 5 domain-containing protein</fullName>
    </recommendedName>
</protein>
<evidence type="ECO:0000256" key="1">
    <source>
        <dbReference type="ARBA" id="ARBA00004418"/>
    </source>
</evidence>
<evidence type="ECO:0000313" key="7">
    <source>
        <dbReference type="Proteomes" id="UP000258927"/>
    </source>
</evidence>
<comment type="subcellular location">
    <subcellularLocation>
        <location evidence="1">Periplasm</location>
    </subcellularLocation>
</comment>
<dbReference type="PIRSF" id="PIRSF002741">
    <property type="entry name" value="MppA"/>
    <property type="match status" value="1"/>
</dbReference>
<comment type="similarity">
    <text evidence="2">Belongs to the bacterial solute-binding protein 5 family.</text>
</comment>
<evidence type="ECO:0000256" key="3">
    <source>
        <dbReference type="ARBA" id="ARBA00022729"/>
    </source>
</evidence>
<dbReference type="PANTHER" id="PTHR30290">
    <property type="entry name" value="PERIPLASMIC BINDING COMPONENT OF ABC TRANSPORTER"/>
    <property type="match status" value="1"/>
</dbReference>
<keyword evidence="3 4" id="KW-0732">Signal</keyword>
<feature type="chain" id="PRO_5015308869" description="Solute-binding protein family 5 domain-containing protein" evidence="4">
    <location>
        <begin position="24"/>
        <end position="551"/>
    </location>
</feature>
<dbReference type="InterPro" id="IPR039424">
    <property type="entry name" value="SBP_5"/>
</dbReference>